<dbReference type="InterPro" id="IPR046486">
    <property type="entry name" value="DUF6579"/>
</dbReference>
<dbReference type="Proteomes" id="UP000012174">
    <property type="component" value="Unassembled WGS sequence"/>
</dbReference>
<dbReference type="HOGENOM" id="CLU_052199_1_0_1"/>
<dbReference type="STRING" id="1287681.M7TGD6"/>
<dbReference type="OMA" id="MSENLHA"/>
<feature type="region of interest" description="Disordered" evidence="1">
    <location>
        <begin position="293"/>
        <end position="362"/>
    </location>
</feature>
<dbReference type="KEGG" id="ela:UCREL1_7239"/>
<evidence type="ECO:0000313" key="2">
    <source>
        <dbReference type="EMBL" id="EMR65780.1"/>
    </source>
</evidence>
<gene>
    <name evidence="2" type="ORF">UCREL1_7239</name>
</gene>
<reference evidence="3" key="1">
    <citation type="journal article" date="2013" name="Genome Announc.">
        <title>Draft genome sequence of the grapevine dieback fungus Eutypa lata UCR-EL1.</title>
        <authorList>
            <person name="Blanco-Ulate B."/>
            <person name="Rolshausen P.E."/>
            <person name="Cantu D."/>
        </authorList>
    </citation>
    <scope>NUCLEOTIDE SEQUENCE [LARGE SCALE GENOMIC DNA]</scope>
    <source>
        <strain evidence="3">UCR-EL1</strain>
    </source>
</reference>
<keyword evidence="3" id="KW-1185">Reference proteome</keyword>
<dbReference type="Pfam" id="PF20219">
    <property type="entry name" value="DUF6579"/>
    <property type="match status" value="1"/>
</dbReference>
<dbReference type="OrthoDB" id="3852249at2759"/>
<evidence type="ECO:0000256" key="1">
    <source>
        <dbReference type="SAM" id="MobiDB-lite"/>
    </source>
</evidence>
<protein>
    <submittedName>
        <fullName evidence="2">Uncharacterized protein</fullName>
    </submittedName>
</protein>
<accession>M7TGD6</accession>
<dbReference type="eggNOG" id="ENOG502SMW6">
    <property type="taxonomic scope" value="Eukaryota"/>
</dbReference>
<dbReference type="EMBL" id="KB706791">
    <property type="protein sequence ID" value="EMR65780.1"/>
    <property type="molecule type" value="Genomic_DNA"/>
</dbReference>
<feature type="compositionally biased region" description="Basic residues" evidence="1">
    <location>
        <begin position="344"/>
        <end position="354"/>
    </location>
</feature>
<organism evidence="2 3">
    <name type="scientific">Eutypa lata (strain UCR-EL1)</name>
    <name type="common">Grapevine dieback disease fungus</name>
    <name type="synonym">Eutypa armeniacae</name>
    <dbReference type="NCBI Taxonomy" id="1287681"/>
    <lineage>
        <taxon>Eukaryota</taxon>
        <taxon>Fungi</taxon>
        <taxon>Dikarya</taxon>
        <taxon>Ascomycota</taxon>
        <taxon>Pezizomycotina</taxon>
        <taxon>Sordariomycetes</taxon>
        <taxon>Xylariomycetidae</taxon>
        <taxon>Xylariales</taxon>
        <taxon>Diatrypaceae</taxon>
        <taxon>Eutypa</taxon>
    </lineage>
</organism>
<sequence length="362" mass="41225">MPSIFDDIIDLVSEKGRKRDEKTIMPYPNEQFGGKVRLAMELGNFAMEAGEFYKSKGGGNSLPALEAFCSNIQRYLKNPEKWMHLFQSFVAGSLTMGVMQVLQGSAELERIGIKIHGEMQAQTGLDAPKKFSEIALHYLESETSTVHGDGLDHVYFLYHPDTDWHGWFWHRMKHRSFPDNFLGMSEHLELLCAFMLFTRRNLRRSKRSARFHVLVPSYRPLAVKQPYLFSEELYPMTIHGVRHDAQTRVWLNLPGAVGVPSDRFELKDVENIAALPEPPNLWQQTRTFIEGILTPPKPPEPIVLGVSPVDDESDDTAGGTTNGVRGSEARDEDANWTKQPRTGHVSRRRRRRHRSKEEGGGQ</sequence>
<proteinExistence type="predicted"/>
<dbReference type="AlphaFoldDB" id="M7TGD6"/>
<evidence type="ECO:0000313" key="3">
    <source>
        <dbReference type="Proteomes" id="UP000012174"/>
    </source>
</evidence>
<name>M7TGD6_EUTLA</name>